<organism evidence="2 3">
    <name type="scientific">Verticillium longisporum</name>
    <name type="common">Verticillium dahliae var. longisporum</name>
    <dbReference type="NCBI Taxonomy" id="100787"/>
    <lineage>
        <taxon>Eukaryota</taxon>
        <taxon>Fungi</taxon>
        <taxon>Dikarya</taxon>
        <taxon>Ascomycota</taxon>
        <taxon>Pezizomycotina</taxon>
        <taxon>Sordariomycetes</taxon>
        <taxon>Hypocreomycetidae</taxon>
        <taxon>Glomerellales</taxon>
        <taxon>Plectosphaerellaceae</taxon>
        <taxon>Verticillium</taxon>
    </lineage>
</organism>
<evidence type="ECO:0000313" key="2">
    <source>
        <dbReference type="EMBL" id="CRK45152.1"/>
    </source>
</evidence>
<name>A0A0G4NF86_VERLO</name>
<proteinExistence type="predicted"/>
<accession>A0A0G4NF86</accession>
<evidence type="ECO:0000256" key="1">
    <source>
        <dbReference type="SAM" id="MobiDB-lite"/>
    </source>
</evidence>
<sequence length="31" mass="3631">LHQGVWFPSPIGSSRWHAHTARSPRRYPRCS</sequence>
<evidence type="ECO:0000313" key="3">
    <source>
        <dbReference type="Proteomes" id="UP000045706"/>
    </source>
</evidence>
<gene>
    <name evidence="2" type="ORF">BN1723_019665</name>
</gene>
<reference evidence="3" key="1">
    <citation type="submission" date="2015-05" db="EMBL/GenBank/DDBJ databases">
        <authorList>
            <person name="Fogelqvist Johan"/>
        </authorList>
    </citation>
    <scope>NUCLEOTIDE SEQUENCE [LARGE SCALE GENOMIC DNA]</scope>
</reference>
<feature type="region of interest" description="Disordered" evidence="1">
    <location>
        <begin position="10"/>
        <end position="31"/>
    </location>
</feature>
<dbReference type="Proteomes" id="UP000045706">
    <property type="component" value="Unassembled WGS sequence"/>
</dbReference>
<feature type="non-terminal residue" evidence="2">
    <location>
        <position position="1"/>
    </location>
</feature>
<dbReference type="AlphaFoldDB" id="A0A0G4NF86"/>
<protein>
    <submittedName>
        <fullName evidence="2">Uncharacterized protein</fullName>
    </submittedName>
</protein>
<dbReference type="EMBL" id="CVQI01034596">
    <property type="protein sequence ID" value="CRK45152.1"/>
    <property type="molecule type" value="Genomic_DNA"/>
</dbReference>
<feature type="compositionally biased region" description="Basic residues" evidence="1">
    <location>
        <begin position="16"/>
        <end position="31"/>
    </location>
</feature>